<sequence>MPPSLRAATAGFPVSFPDWPTPHSVTVRLRNHPISLELLNRSPFDPGAHHPARTVCV</sequence>
<keyword evidence="2" id="KW-1185">Reference proteome</keyword>
<accession>A0AA89Q717</accession>
<name>A0AA89Q717_STRCU</name>
<dbReference type="Proteomes" id="UP000579531">
    <property type="component" value="Unassembled WGS sequence"/>
</dbReference>
<comment type="caution">
    <text evidence="1">The sequence shown here is derived from an EMBL/GenBank/DDBJ whole genome shotgun (WGS) entry which is preliminary data.</text>
</comment>
<proteinExistence type="predicted"/>
<gene>
    <name evidence="1" type="ORF">HNR72_002639</name>
</gene>
<evidence type="ECO:0000313" key="1">
    <source>
        <dbReference type="EMBL" id="MBB5811611.1"/>
    </source>
</evidence>
<dbReference type="EMBL" id="JACHLX010000001">
    <property type="protein sequence ID" value="MBB5811611.1"/>
    <property type="molecule type" value="Genomic_DNA"/>
</dbReference>
<evidence type="ECO:0000313" key="2">
    <source>
        <dbReference type="Proteomes" id="UP000579531"/>
    </source>
</evidence>
<organism evidence="1 2">
    <name type="scientific">Streptomyces collinus</name>
    <dbReference type="NCBI Taxonomy" id="42684"/>
    <lineage>
        <taxon>Bacteria</taxon>
        <taxon>Bacillati</taxon>
        <taxon>Actinomycetota</taxon>
        <taxon>Actinomycetes</taxon>
        <taxon>Kitasatosporales</taxon>
        <taxon>Streptomycetaceae</taxon>
        <taxon>Streptomyces</taxon>
    </lineage>
</organism>
<dbReference type="AlphaFoldDB" id="A0AA89Q717"/>
<protein>
    <submittedName>
        <fullName evidence="1">Uncharacterized protein</fullName>
    </submittedName>
</protein>
<reference evidence="1 2" key="1">
    <citation type="submission" date="2020-08" db="EMBL/GenBank/DDBJ databases">
        <title>Sequencing the genomes of 1000 actinobacteria strains.</title>
        <authorList>
            <person name="Klenk H.-P."/>
        </authorList>
    </citation>
    <scope>NUCLEOTIDE SEQUENCE [LARGE SCALE GENOMIC DNA]</scope>
    <source>
        <strain evidence="1 2">DSM 40129</strain>
    </source>
</reference>